<comment type="similarity">
    <text evidence="2">Belongs to the GTP-binding SRP family.</text>
</comment>
<dbReference type="InterPro" id="IPR020006">
    <property type="entry name" value="FlhF"/>
</dbReference>
<keyword evidence="11" id="KW-1006">Bacterial flagellum protein export</keyword>
<keyword evidence="10" id="KW-0472">Membrane</keyword>
<dbReference type="RefSeq" id="WP_095655214.1">
    <property type="nucleotide sequence ID" value="NZ_NPOA01000005.1"/>
</dbReference>
<dbReference type="GO" id="GO:0006614">
    <property type="term" value="P:SRP-dependent cotranslational protein targeting to membrane"/>
    <property type="evidence" value="ECO:0007669"/>
    <property type="project" value="UniProtKB-UniRule"/>
</dbReference>
<dbReference type="InterPro" id="IPR027417">
    <property type="entry name" value="P-loop_NTPase"/>
</dbReference>
<keyword evidence="4" id="KW-0813">Transport</keyword>
<dbReference type="GO" id="GO:0044781">
    <property type="term" value="P:bacterial-type flagellum organization"/>
    <property type="evidence" value="ECO:0007669"/>
    <property type="project" value="UniProtKB-UniRule"/>
</dbReference>
<evidence type="ECO:0000313" key="16">
    <source>
        <dbReference type="EMBL" id="PAV30018.1"/>
    </source>
</evidence>
<evidence type="ECO:0000256" key="12">
    <source>
        <dbReference type="ARBA" id="ARBA00025337"/>
    </source>
</evidence>
<feature type="domain" description="AAA+ ATPase" evidence="14">
    <location>
        <begin position="178"/>
        <end position="316"/>
    </location>
</feature>
<dbReference type="Gene3D" id="3.40.50.300">
    <property type="entry name" value="P-loop containing nucleotide triphosphate hydrolases"/>
    <property type="match status" value="1"/>
</dbReference>
<evidence type="ECO:0000313" key="17">
    <source>
        <dbReference type="Proteomes" id="UP000218887"/>
    </source>
</evidence>
<dbReference type="GO" id="GO:0003924">
    <property type="term" value="F:GTPase activity"/>
    <property type="evidence" value="ECO:0007669"/>
    <property type="project" value="UniProtKB-UniRule"/>
</dbReference>
<dbReference type="InterPro" id="IPR000897">
    <property type="entry name" value="SRP54_GTPase_dom"/>
</dbReference>
<protein>
    <recommendedName>
        <fullName evidence="3 13">Flagellar biosynthesis protein FlhF</fullName>
    </recommendedName>
</protein>
<comment type="subcellular location">
    <subcellularLocation>
        <location evidence="1">Cell membrane</location>
        <topology evidence="1">Peripheral membrane protein</topology>
        <orientation evidence="1">Cytoplasmic side</orientation>
    </subcellularLocation>
</comment>
<dbReference type="SMART" id="SM00962">
    <property type="entry name" value="SRP54"/>
    <property type="match status" value="1"/>
</dbReference>
<reference evidence="16 17" key="1">
    <citation type="submission" date="2017-08" db="EMBL/GenBank/DDBJ databases">
        <title>Virgibacillus indicus sp. nov. and Virgibacillus profoundi sp. nov, two moderately halophilic bacteria isolated from marine sediment by using the Microfluidic Streak Plate.</title>
        <authorList>
            <person name="Xu B."/>
            <person name="Hu B."/>
            <person name="Wang J."/>
            <person name="Zhu Y."/>
            <person name="Huang L."/>
            <person name="Du W."/>
            <person name="Huang Y."/>
        </authorList>
    </citation>
    <scope>NUCLEOTIDE SEQUENCE [LARGE SCALE GENOMIC DNA]</scope>
    <source>
        <strain evidence="16 17">IO3-P3-H5</strain>
    </source>
</reference>
<evidence type="ECO:0000256" key="5">
    <source>
        <dbReference type="ARBA" id="ARBA00022475"/>
    </source>
</evidence>
<evidence type="ECO:0000256" key="3">
    <source>
        <dbReference type="ARBA" id="ARBA00014919"/>
    </source>
</evidence>
<dbReference type="PANTHER" id="PTHR43134:SF3">
    <property type="entry name" value="FLAGELLAR BIOSYNTHESIS PROTEIN FLHF"/>
    <property type="match status" value="1"/>
</dbReference>
<evidence type="ECO:0000256" key="8">
    <source>
        <dbReference type="ARBA" id="ARBA00022927"/>
    </source>
</evidence>
<dbReference type="Pfam" id="PF00448">
    <property type="entry name" value="SRP54"/>
    <property type="match status" value="1"/>
</dbReference>
<comment type="function">
    <text evidence="12">Necessary for flagellar biosynthesis. May be involved in translocation of the flagellum.</text>
</comment>
<evidence type="ECO:0000256" key="1">
    <source>
        <dbReference type="ARBA" id="ARBA00004413"/>
    </source>
</evidence>
<dbReference type="SMART" id="SM00382">
    <property type="entry name" value="AAA"/>
    <property type="match status" value="1"/>
</dbReference>
<evidence type="ECO:0000256" key="6">
    <source>
        <dbReference type="ARBA" id="ARBA00022741"/>
    </source>
</evidence>
<evidence type="ECO:0000256" key="13">
    <source>
        <dbReference type="NCBIfam" id="TIGR03499"/>
    </source>
</evidence>
<gene>
    <name evidence="16" type="primary">flhF</name>
    <name evidence="16" type="ORF">CIL05_09070</name>
</gene>
<evidence type="ECO:0000256" key="9">
    <source>
        <dbReference type="ARBA" id="ARBA00023134"/>
    </source>
</evidence>
<evidence type="ECO:0000256" key="4">
    <source>
        <dbReference type="ARBA" id="ARBA00022448"/>
    </source>
</evidence>
<keyword evidence="16" id="KW-0966">Cell projection</keyword>
<dbReference type="GO" id="GO:0005525">
    <property type="term" value="F:GTP binding"/>
    <property type="evidence" value="ECO:0007669"/>
    <property type="project" value="UniProtKB-UniRule"/>
</dbReference>
<dbReference type="InterPro" id="IPR003593">
    <property type="entry name" value="AAA+_ATPase"/>
</dbReference>
<keyword evidence="6" id="KW-0547">Nucleotide-binding</keyword>
<evidence type="ECO:0000259" key="14">
    <source>
        <dbReference type="SMART" id="SM00382"/>
    </source>
</evidence>
<dbReference type="GO" id="GO:0005047">
    <property type="term" value="F:signal recognition particle binding"/>
    <property type="evidence" value="ECO:0007669"/>
    <property type="project" value="TreeGrafter"/>
</dbReference>
<keyword evidence="5" id="KW-1003">Cell membrane</keyword>
<keyword evidence="17" id="KW-1185">Reference proteome</keyword>
<keyword evidence="8" id="KW-0653">Protein transport</keyword>
<dbReference type="GO" id="GO:0015031">
    <property type="term" value="P:protein transport"/>
    <property type="evidence" value="ECO:0007669"/>
    <property type="project" value="UniProtKB-KW"/>
</dbReference>
<evidence type="ECO:0000256" key="2">
    <source>
        <dbReference type="ARBA" id="ARBA00008531"/>
    </source>
</evidence>
<dbReference type="SUPFAM" id="SSF52540">
    <property type="entry name" value="P-loop containing nucleoside triphosphate hydrolases"/>
    <property type="match status" value="1"/>
</dbReference>
<keyword evidence="16" id="KW-0969">Cilium</keyword>
<dbReference type="OrthoDB" id="9778554at2"/>
<dbReference type="Gene3D" id="1.20.120.1380">
    <property type="entry name" value="Flagellar FlhF biosynthesis protein, N domain"/>
    <property type="match status" value="1"/>
</dbReference>
<dbReference type="EMBL" id="NPOA01000005">
    <property type="protein sequence ID" value="PAV30018.1"/>
    <property type="molecule type" value="Genomic_DNA"/>
</dbReference>
<sequence>MKVKKYVAPTMPEVMNQIRKELGSDAVILNSKEVVQGGFFGFFKKKQIEVVAALDPQPVDIKSNKLKGTAKEHFSTRKNADNDNSNTEVLNEIKHLKKIIELQTIQEKNNYTADFKIVHQHLIDQEIQKKLADQVINTVVEKHAESEIKPSYDQIMSDVKMELENDLSELSFEGITYEKKIIHFIGPTGVGKTTTLAKIAANCMLKDHKKVAFITMDTYRIAAIEQLKTYARILDIPIEVAYTMEDYQNAINKLESYDLVLVDTAGRNFRDEKYVNQLKDNMDINLDVDTYLVLALTAKPKDLSEIYDQFYHLPIKGVIFTKIDETKQYGSMLNIAVNKQIGIAYLTNGQDVPDDMLRVTPAVISGYIIGANADA</sequence>
<dbReference type="InterPro" id="IPR047040">
    <property type="entry name" value="FlhF__GTPase_dom"/>
</dbReference>
<keyword evidence="7" id="KW-1005">Bacterial flagellum biogenesis</keyword>
<dbReference type="NCBIfam" id="TIGR03499">
    <property type="entry name" value="FlhF"/>
    <property type="match status" value="1"/>
</dbReference>
<evidence type="ECO:0000256" key="10">
    <source>
        <dbReference type="ARBA" id="ARBA00023136"/>
    </source>
</evidence>
<evidence type="ECO:0000256" key="11">
    <source>
        <dbReference type="ARBA" id="ARBA00023225"/>
    </source>
</evidence>
<dbReference type="Proteomes" id="UP000218887">
    <property type="component" value="Unassembled WGS sequence"/>
</dbReference>
<feature type="domain" description="SRP54-type proteins GTP-binding" evidence="15">
    <location>
        <begin position="179"/>
        <end position="370"/>
    </location>
</feature>
<proteinExistence type="inferred from homology"/>
<comment type="caution">
    <text evidence="16">The sequence shown here is derived from an EMBL/GenBank/DDBJ whole genome shotgun (WGS) entry which is preliminary data.</text>
</comment>
<evidence type="ECO:0000256" key="7">
    <source>
        <dbReference type="ARBA" id="ARBA00022795"/>
    </source>
</evidence>
<dbReference type="PANTHER" id="PTHR43134">
    <property type="entry name" value="SIGNAL RECOGNITION PARTICLE RECEPTOR SUBUNIT ALPHA"/>
    <property type="match status" value="1"/>
</dbReference>
<keyword evidence="16" id="KW-0282">Flagellum</keyword>
<accession>A0A2A2IF90</accession>
<dbReference type="CDD" id="cd17873">
    <property type="entry name" value="FlhF"/>
    <property type="match status" value="1"/>
</dbReference>
<evidence type="ECO:0000259" key="15">
    <source>
        <dbReference type="SMART" id="SM00962"/>
    </source>
</evidence>
<organism evidence="16 17">
    <name type="scientific">Virgibacillus profundi</name>
    <dbReference type="NCBI Taxonomy" id="2024555"/>
    <lineage>
        <taxon>Bacteria</taxon>
        <taxon>Bacillati</taxon>
        <taxon>Bacillota</taxon>
        <taxon>Bacilli</taxon>
        <taxon>Bacillales</taxon>
        <taxon>Bacillaceae</taxon>
        <taxon>Virgibacillus</taxon>
    </lineage>
</organism>
<dbReference type="FunFam" id="3.40.50.300:FF:000695">
    <property type="entry name" value="Flagellar biosynthesis regulator FlhF"/>
    <property type="match status" value="1"/>
</dbReference>
<name>A0A2A2IF90_9BACI</name>
<dbReference type="AlphaFoldDB" id="A0A2A2IF90"/>
<keyword evidence="9" id="KW-0342">GTP-binding</keyword>
<dbReference type="GO" id="GO:0005886">
    <property type="term" value="C:plasma membrane"/>
    <property type="evidence" value="ECO:0007669"/>
    <property type="project" value="UniProtKB-SubCell"/>
</dbReference>